<reference evidence="2" key="2">
    <citation type="submission" date="2010-04" db="EMBL/GenBank/DDBJ databases">
        <authorList>
            <person name="Buell R."/>
            <person name="Hamilton J."/>
            <person name="Hostetler J."/>
        </authorList>
    </citation>
    <scope>NUCLEOTIDE SEQUENCE [LARGE SCALE GENOMIC DNA]</scope>
    <source>
        <strain evidence="2">DAOM:BR144</strain>
    </source>
</reference>
<dbReference type="HOGENOM" id="CLU_104843_0_0_1"/>
<proteinExistence type="predicted"/>
<organism evidence="1 2">
    <name type="scientific">Globisporangium ultimum (strain ATCC 200006 / CBS 805.95 / DAOM BR144)</name>
    <name type="common">Pythium ultimum</name>
    <dbReference type="NCBI Taxonomy" id="431595"/>
    <lineage>
        <taxon>Eukaryota</taxon>
        <taxon>Sar</taxon>
        <taxon>Stramenopiles</taxon>
        <taxon>Oomycota</taxon>
        <taxon>Peronosporomycetes</taxon>
        <taxon>Pythiales</taxon>
        <taxon>Pythiaceae</taxon>
        <taxon>Globisporangium</taxon>
    </lineage>
</organism>
<dbReference type="InParanoid" id="K3WCN6"/>
<dbReference type="eggNOG" id="ENOG502S3TK">
    <property type="taxonomic scope" value="Eukaryota"/>
</dbReference>
<protein>
    <submittedName>
        <fullName evidence="1">Uncharacterized protein</fullName>
    </submittedName>
</protein>
<accession>K3WCN6</accession>
<reference evidence="1" key="3">
    <citation type="submission" date="2015-02" db="UniProtKB">
        <authorList>
            <consortium name="EnsemblProtists"/>
        </authorList>
    </citation>
    <scope>IDENTIFICATION</scope>
    <source>
        <strain evidence="1">DAOM BR144</strain>
    </source>
</reference>
<sequence length="191" mass="22654">MPLQHQFSYPLPFKVHSPAYTTSVSVSVPPEELRCKYVSKRCENPRTNKKSGGLHKFCAVHREKANRNQMRLDHRRRMLKRMQRGECPRNRSKVEHKYKQNYDDERDAKPKDEWHDLMPFVLHSRDRIFSSATITRVKPTLDPQDLYILEELLFSDGDESNEDRIFAQMRCNKRRFKAKSGAPWHSLSLIV</sequence>
<reference evidence="2" key="1">
    <citation type="journal article" date="2010" name="Genome Biol.">
        <title>Genome sequence of the necrotrophic plant pathogen Pythium ultimum reveals original pathogenicity mechanisms and effector repertoire.</title>
        <authorList>
            <person name="Levesque C.A."/>
            <person name="Brouwer H."/>
            <person name="Cano L."/>
            <person name="Hamilton J.P."/>
            <person name="Holt C."/>
            <person name="Huitema E."/>
            <person name="Raffaele S."/>
            <person name="Robideau G.P."/>
            <person name="Thines M."/>
            <person name="Win J."/>
            <person name="Zerillo M.M."/>
            <person name="Beakes G.W."/>
            <person name="Boore J.L."/>
            <person name="Busam D."/>
            <person name="Dumas B."/>
            <person name="Ferriera S."/>
            <person name="Fuerstenberg S.I."/>
            <person name="Gachon C.M."/>
            <person name="Gaulin E."/>
            <person name="Govers F."/>
            <person name="Grenville-Briggs L."/>
            <person name="Horner N."/>
            <person name="Hostetler J."/>
            <person name="Jiang R.H."/>
            <person name="Johnson J."/>
            <person name="Krajaejun T."/>
            <person name="Lin H."/>
            <person name="Meijer H.J."/>
            <person name="Moore B."/>
            <person name="Morris P."/>
            <person name="Phuntmart V."/>
            <person name="Puiu D."/>
            <person name="Shetty J."/>
            <person name="Stajich J.E."/>
            <person name="Tripathy S."/>
            <person name="Wawra S."/>
            <person name="van West P."/>
            <person name="Whitty B.R."/>
            <person name="Coutinho P.M."/>
            <person name="Henrissat B."/>
            <person name="Martin F."/>
            <person name="Thomas P.D."/>
            <person name="Tyler B.M."/>
            <person name="De Vries R.P."/>
            <person name="Kamoun S."/>
            <person name="Yandell M."/>
            <person name="Tisserat N."/>
            <person name="Buell C.R."/>
        </authorList>
    </citation>
    <scope>NUCLEOTIDE SEQUENCE</scope>
    <source>
        <strain evidence="2">DAOM:BR144</strain>
    </source>
</reference>
<name>K3WCN6_GLOUD</name>
<dbReference type="Proteomes" id="UP000019132">
    <property type="component" value="Unassembled WGS sequence"/>
</dbReference>
<dbReference type="VEuPathDB" id="FungiDB:PYU1_G002724"/>
<dbReference type="AlphaFoldDB" id="K3WCN6"/>
<dbReference type="EMBL" id="GL376628">
    <property type="status" value="NOT_ANNOTATED_CDS"/>
    <property type="molecule type" value="Genomic_DNA"/>
</dbReference>
<dbReference type="EnsemblProtists" id="PYU1_T002727">
    <property type="protein sequence ID" value="PYU1_T002727"/>
    <property type="gene ID" value="PYU1_G002724"/>
</dbReference>
<keyword evidence="2" id="KW-1185">Reference proteome</keyword>
<evidence type="ECO:0000313" key="1">
    <source>
        <dbReference type="EnsemblProtists" id="PYU1_T002727"/>
    </source>
</evidence>
<evidence type="ECO:0000313" key="2">
    <source>
        <dbReference type="Proteomes" id="UP000019132"/>
    </source>
</evidence>